<dbReference type="GO" id="GO:0032875">
    <property type="term" value="P:regulation of DNA endoreduplication"/>
    <property type="evidence" value="ECO:0007669"/>
    <property type="project" value="InterPro"/>
</dbReference>
<dbReference type="PANTHER" id="PTHR33142:SF40">
    <property type="entry name" value="CYCLIN-DEPENDENT PROTEIN KINASE INHIBITOR SMR6"/>
    <property type="match status" value="1"/>
</dbReference>
<reference evidence="3 4" key="1">
    <citation type="journal article" date="2021" name="Commun. Biol.">
        <title>The genome of Shorea leprosula (Dipterocarpaceae) highlights the ecological relevance of drought in aseasonal tropical rainforests.</title>
        <authorList>
            <person name="Ng K.K.S."/>
            <person name="Kobayashi M.J."/>
            <person name="Fawcett J.A."/>
            <person name="Hatakeyama M."/>
            <person name="Paape T."/>
            <person name="Ng C.H."/>
            <person name="Ang C.C."/>
            <person name="Tnah L.H."/>
            <person name="Lee C.T."/>
            <person name="Nishiyama T."/>
            <person name="Sese J."/>
            <person name="O'Brien M.J."/>
            <person name="Copetti D."/>
            <person name="Mohd Noor M.I."/>
            <person name="Ong R.C."/>
            <person name="Putra M."/>
            <person name="Sireger I.Z."/>
            <person name="Indrioko S."/>
            <person name="Kosugi Y."/>
            <person name="Izuno A."/>
            <person name="Isagi Y."/>
            <person name="Lee S.L."/>
            <person name="Shimizu K.K."/>
        </authorList>
    </citation>
    <scope>NUCLEOTIDE SEQUENCE [LARGE SCALE GENOMIC DNA]</scope>
    <source>
        <strain evidence="3">214</strain>
    </source>
</reference>
<evidence type="ECO:0000313" key="4">
    <source>
        <dbReference type="Proteomes" id="UP001054252"/>
    </source>
</evidence>
<comment type="caution">
    <text evidence="3">The sequence shown here is derived from an EMBL/GenBank/DDBJ whole genome shotgun (WGS) entry which is preliminary data.</text>
</comment>
<sequence>MVSYVTEKDVERILSIEVAKLAIDDFEGEDGATNCKLPAGMEVARVEETECKTPTAKEARIPETLTCPPAPRKRKLFGDGSEPEKITDVKEKLLAVPESTLFGS</sequence>
<accession>A0AAV5HUV0</accession>
<protein>
    <submittedName>
        <fullName evidence="3">Uncharacterized protein</fullName>
    </submittedName>
</protein>
<dbReference type="Proteomes" id="UP001054252">
    <property type="component" value="Unassembled WGS sequence"/>
</dbReference>
<gene>
    <name evidence="3" type="ORF">SLEP1_g4504</name>
</gene>
<dbReference type="GO" id="GO:0004860">
    <property type="term" value="F:protein kinase inhibitor activity"/>
    <property type="evidence" value="ECO:0007669"/>
    <property type="project" value="UniProtKB-KW"/>
</dbReference>
<keyword evidence="4" id="KW-1185">Reference proteome</keyword>
<organism evidence="3 4">
    <name type="scientific">Rubroshorea leprosula</name>
    <dbReference type="NCBI Taxonomy" id="152421"/>
    <lineage>
        <taxon>Eukaryota</taxon>
        <taxon>Viridiplantae</taxon>
        <taxon>Streptophyta</taxon>
        <taxon>Embryophyta</taxon>
        <taxon>Tracheophyta</taxon>
        <taxon>Spermatophyta</taxon>
        <taxon>Magnoliopsida</taxon>
        <taxon>eudicotyledons</taxon>
        <taxon>Gunneridae</taxon>
        <taxon>Pentapetalae</taxon>
        <taxon>rosids</taxon>
        <taxon>malvids</taxon>
        <taxon>Malvales</taxon>
        <taxon>Dipterocarpaceae</taxon>
        <taxon>Rubroshorea</taxon>
    </lineage>
</organism>
<keyword evidence="1" id="KW-0649">Protein kinase inhibitor</keyword>
<dbReference type="InterPro" id="IPR040389">
    <property type="entry name" value="SMR"/>
</dbReference>
<name>A0AAV5HUV0_9ROSI</name>
<dbReference type="AlphaFoldDB" id="A0AAV5HUV0"/>
<evidence type="ECO:0000313" key="3">
    <source>
        <dbReference type="EMBL" id="GKU90515.1"/>
    </source>
</evidence>
<dbReference type="PANTHER" id="PTHR33142">
    <property type="entry name" value="CYCLIN-DEPENDENT PROTEIN KINASE INHIBITOR SMR13"/>
    <property type="match status" value="1"/>
</dbReference>
<proteinExistence type="predicted"/>
<keyword evidence="2" id="KW-0131">Cell cycle</keyword>
<evidence type="ECO:0000256" key="1">
    <source>
        <dbReference type="ARBA" id="ARBA00023013"/>
    </source>
</evidence>
<evidence type="ECO:0000256" key="2">
    <source>
        <dbReference type="ARBA" id="ARBA00023306"/>
    </source>
</evidence>
<dbReference type="EMBL" id="BPVZ01000004">
    <property type="protein sequence ID" value="GKU90515.1"/>
    <property type="molecule type" value="Genomic_DNA"/>
</dbReference>